<dbReference type="Proteomes" id="UP000246078">
    <property type="component" value="Unassembled WGS sequence"/>
</dbReference>
<feature type="compositionally biased region" description="Basic and acidic residues" evidence="1">
    <location>
        <begin position="33"/>
        <end position="44"/>
    </location>
</feature>
<name>A0A2V2X4S5_TRYCR</name>
<dbReference type="VEuPathDB" id="TriTrypDB:TcCL_NonESM08813"/>
<protein>
    <submittedName>
        <fullName evidence="3">Putative RNase H</fullName>
    </submittedName>
</protein>
<evidence type="ECO:0000313" key="3">
    <source>
        <dbReference type="EMBL" id="PWV15837.1"/>
    </source>
</evidence>
<evidence type="ECO:0000313" key="4">
    <source>
        <dbReference type="Proteomes" id="UP000246078"/>
    </source>
</evidence>
<dbReference type="InterPro" id="IPR013087">
    <property type="entry name" value="Znf_C2H2_type"/>
</dbReference>
<dbReference type="VEuPathDB" id="TriTrypDB:C3747_27g135"/>
<feature type="region of interest" description="Disordered" evidence="1">
    <location>
        <begin position="99"/>
        <end position="139"/>
    </location>
</feature>
<dbReference type="VEuPathDB" id="TriTrypDB:ECC02_012262"/>
<dbReference type="PROSITE" id="PS00028">
    <property type="entry name" value="ZINC_FINGER_C2H2_1"/>
    <property type="match status" value="1"/>
</dbReference>
<feature type="domain" description="C2H2-type" evidence="2">
    <location>
        <begin position="53"/>
        <end position="74"/>
    </location>
</feature>
<dbReference type="EMBL" id="PRFC01000027">
    <property type="protein sequence ID" value="PWV15837.1"/>
    <property type="molecule type" value="Genomic_DNA"/>
</dbReference>
<accession>A0A2V2X4S5</accession>
<evidence type="ECO:0000259" key="2">
    <source>
        <dbReference type="PROSITE" id="PS00028"/>
    </source>
</evidence>
<evidence type="ECO:0000256" key="1">
    <source>
        <dbReference type="SAM" id="MobiDB-lite"/>
    </source>
</evidence>
<dbReference type="VEuPathDB" id="TriTrypDB:TcG_10370"/>
<proteinExistence type="predicted"/>
<organism evidence="3 4">
    <name type="scientific">Trypanosoma cruzi</name>
    <dbReference type="NCBI Taxonomy" id="5693"/>
    <lineage>
        <taxon>Eukaryota</taxon>
        <taxon>Discoba</taxon>
        <taxon>Euglenozoa</taxon>
        <taxon>Kinetoplastea</taxon>
        <taxon>Metakinetoplastina</taxon>
        <taxon>Trypanosomatida</taxon>
        <taxon>Trypanosomatidae</taxon>
        <taxon>Trypanosoma</taxon>
        <taxon>Schizotrypanum</taxon>
    </lineage>
</organism>
<dbReference type="AlphaFoldDB" id="A0A2V2X4S5"/>
<gene>
    <name evidence="3" type="ORF">C3747_27g135</name>
</gene>
<sequence>MPFPQHITGTLRFHALQRRSHHTGTEAVPPTTREADAPPVERRPSTQRRKKKCPHCDATLVGHTNHIGHCRCFHPERPPPLPDLHRDCCDTVFPTQKSTAQHRNRCAHNPDATRHRSSSARRQSLLPQDQPASTSATISPQKTLHQLLPECTDALAVRQRLGIKKDLRTESFSQWQLPHSRKLMSLLDHPLVTLVTSCG</sequence>
<comment type="caution">
    <text evidence="3">The sequence shown here is derived from an EMBL/GenBank/DDBJ whole genome shotgun (WGS) entry which is preliminary data.</text>
</comment>
<feature type="region of interest" description="Disordered" evidence="1">
    <location>
        <begin position="18"/>
        <end position="53"/>
    </location>
</feature>
<feature type="compositionally biased region" description="Polar residues" evidence="1">
    <location>
        <begin position="120"/>
        <end position="139"/>
    </location>
</feature>
<reference evidence="3 4" key="1">
    <citation type="journal article" date="2018" name="Microb. Genom.">
        <title>Expanding an expanded genome: long-read sequencing of Trypanosoma cruzi.</title>
        <authorList>
            <person name="Berna L."/>
            <person name="Rodriguez M."/>
            <person name="Chiribao M.L."/>
            <person name="Parodi-Talice A."/>
            <person name="Pita S."/>
            <person name="Rijo G."/>
            <person name="Alvarez-Valin F."/>
            <person name="Robello C."/>
        </authorList>
    </citation>
    <scope>NUCLEOTIDE SEQUENCE [LARGE SCALE GENOMIC DNA]</scope>
    <source>
        <strain evidence="3 4">TCC</strain>
    </source>
</reference>